<keyword evidence="1" id="KW-0732">Signal</keyword>
<organism evidence="2 3">
    <name type="scientific">Zostera marina</name>
    <name type="common">Eelgrass</name>
    <dbReference type="NCBI Taxonomy" id="29655"/>
    <lineage>
        <taxon>Eukaryota</taxon>
        <taxon>Viridiplantae</taxon>
        <taxon>Streptophyta</taxon>
        <taxon>Embryophyta</taxon>
        <taxon>Tracheophyta</taxon>
        <taxon>Spermatophyta</taxon>
        <taxon>Magnoliopsida</taxon>
        <taxon>Liliopsida</taxon>
        <taxon>Zosteraceae</taxon>
        <taxon>Zostera</taxon>
    </lineage>
</organism>
<accession>A0A0K9NGQ8</accession>
<evidence type="ECO:0000313" key="2">
    <source>
        <dbReference type="EMBL" id="KMZ55961.1"/>
    </source>
</evidence>
<sequence length="74" mass="8165">MVSYADRFLCCVSIVVFLAFSDSVSPSYAADIGSSGCKNANEILPVKIVIWVNDVENDDFLNWTKCKIWSAIAN</sequence>
<gene>
    <name evidence="2" type="ORF">ZOSMA_9G00640</name>
</gene>
<comment type="caution">
    <text evidence="2">The sequence shown here is derived from an EMBL/GenBank/DDBJ whole genome shotgun (WGS) entry which is preliminary data.</text>
</comment>
<protein>
    <submittedName>
        <fullName evidence="2">Uncharacterized protein</fullName>
    </submittedName>
</protein>
<proteinExistence type="predicted"/>
<name>A0A0K9NGQ8_ZOSMR</name>
<dbReference type="AlphaFoldDB" id="A0A0K9NGQ8"/>
<feature type="signal peptide" evidence="1">
    <location>
        <begin position="1"/>
        <end position="29"/>
    </location>
</feature>
<evidence type="ECO:0000256" key="1">
    <source>
        <dbReference type="SAM" id="SignalP"/>
    </source>
</evidence>
<keyword evidence="3" id="KW-1185">Reference proteome</keyword>
<reference evidence="3" key="1">
    <citation type="journal article" date="2016" name="Nature">
        <title>The genome of the seagrass Zostera marina reveals angiosperm adaptation to the sea.</title>
        <authorList>
            <person name="Olsen J.L."/>
            <person name="Rouze P."/>
            <person name="Verhelst B."/>
            <person name="Lin Y.-C."/>
            <person name="Bayer T."/>
            <person name="Collen J."/>
            <person name="Dattolo E."/>
            <person name="De Paoli E."/>
            <person name="Dittami S."/>
            <person name="Maumus F."/>
            <person name="Michel G."/>
            <person name="Kersting A."/>
            <person name="Lauritano C."/>
            <person name="Lohaus R."/>
            <person name="Toepel M."/>
            <person name="Tonon T."/>
            <person name="Vanneste K."/>
            <person name="Amirebrahimi M."/>
            <person name="Brakel J."/>
            <person name="Bostroem C."/>
            <person name="Chovatia M."/>
            <person name="Grimwood J."/>
            <person name="Jenkins J.W."/>
            <person name="Jueterbock A."/>
            <person name="Mraz A."/>
            <person name="Stam W.T."/>
            <person name="Tice H."/>
            <person name="Bornberg-Bauer E."/>
            <person name="Green P.J."/>
            <person name="Pearson G.A."/>
            <person name="Procaccini G."/>
            <person name="Duarte C.M."/>
            <person name="Schmutz J."/>
            <person name="Reusch T.B.H."/>
            <person name="Van de Peer Y."/>
        </authorList>
    </citation>
    <scope>NUCLEOTIDE SEQUENCE [LARGE SCALE GENOMIC DNA]</scope>
    <source>
        <strain evidence="3">cv. Finnish</strain>
    </source>
</reference>
<dbReference type="Proteomes" id="UP000036987">
    <property type="component" value="Unassembled WGS sequence"/>
</dbReference>
<evidence type="ECO:0000313" key="3">
    <source>
        <dbReference type="Proteomes" id="UP000036987"/>
    </source>
</evidence>
<dbReference type="EMBL" id="LFYR01002228">
    <property type="protein sequence ID" value="KMZ55961.1"/>
    <property type="molecule type" value="Genomic_DNA"/>
</dbReference>
<feature type="chain" id="PRO_5005526816" evidence="1">
    <location>
        <begin position="30"/>
        <end position="74"/>
    </location>
</feature>